<proteinExistence type="predicted"/>
<gene>
    <name evidence="1" type="ORF">BV22DRAFT_1051957</name>
</gene>
<keyword evidence="2" id="KW-1185">Reference proteome</keyword>
<sequence>MSANIEFNSIPGRELCRQILKDSLPYDTHDFQLKAITLLLDGEDVLLITATGTGKTDTFIRLMHIIRKLSSNHALAPGVFFRSDLAMIITCPTKALEEEMETKMRQAQLTTIAINADTVEAARKENRNLFREACVGITMILVSPEQLKLSSFASVLDDPKFSQKISMMAVDETHLLLIWGKGFRKDFLQISFMHARL</sequence>
<organism evidence="1 2">
    <name type="scientific">Leucogyrophana mollusca</name>
    <dbReference type="NCBI Taxonomy" id="85980"/>
    <lineage>
        <taxon>Eukaryota</taxon>
        <taxon>Fungi</taxon>
        <taxon>Dikarya</taxon>
        <taxon>Basidiomycota</taxon>
        <taxon>Agaricomycotina</taxon>
        <taxon>Agaricomycetes</taxon>
        <taxon>Agaricomycetidae</taxon>
        <taxon>Boletales</taxon>
        <taxon>Boletales incertae sedis</taxon>
        <taxon>Leucogyrophana</taxon>
    </lineage>
</organism>
<reference evidence="1" key="1">
    <citation type="journal article" date="2021" name="New Phytol.">
        <title>Evolutionary innovations through gain and loss of genes in the ectomycorrhizal Boletales.</title>
        <authorList>
            <person name="Wu G."/>
            <person name="Miyauchi S."/>
            <person name="Morin E."/>
            <person name="Kuo A."/>
            <person name="Drula E."/>
            <person name="Varga T."/>
            <person name="Kohler A."/>
            <person name="Feng B."/>
            <person name="Cao Y."/>
            <person name="Lipzen A."/>
            <person name="Daum C."/>
            <person name="Hundley H."/>
            <person name="Pangilinan J."/>
            <person name="Johnson J."/>
            <person name="Barry K."/>
            <person name="LaButti K."/>
            <person name="Ng V."/>
            <person name="Ahrendt S."/>
            <person name="Min B."/>
            <person name="Choi I.G."/>
            <person name="Park H."/>
            <person name="Plett J.M."/>
            <person name="Magnuson J."/>
            <person name="Spatafora J.W."/>
            <person name="Nagy L.G."/>
            <person name="Henrissat B."/>
            <person name="Grigoriev I.V."/>
            <person name="Yang Z.L."/>
            <person name="Xu J."/>
            <person name="Martin F.M."/>
        </authorList>
    </citation>
    <scope>NUCLEOTIDE SEQUENCE</scope>
    <source>
        <strain evidence="1">KUC20120723A-06</strain>
    </source>
</reference>
<keyword evidence="1" id="KW-0378">Hydrolase</keyword>
<name>A0ACB8AZ28_9AGAM</name>
<protein>
    <submittedName>
        <fullName evidence="1">P-loop containing nucleoside triphosphate hydrolase protein</fullName>
    </submittedName>
</protein>
<dbReference type="Proteomes" id="UP000790709">
    <property type="component" value="Unassembled WGS sequence"/>
</dbReference>
<evidence type="ECO:0000313" key="2">
    <source>
        <dbReference type="Proteomes" id="UP000790709"/>
    </source>
</evidence>
<accession>A0ACB8AZ28</accession>
<evidence type="ECO:0000313" key="1">
    <source>
        <dbReference type="EMBL" id="KAH7918113.1"/>
    </source>
</evidence>
<dbReference type="EMBL" id="MU266852">
    <property type="protein sequence ID" value="KAH7918113.1"/>
    <property type="molecule type" value="Genomic_DNA"/>
</dbReference>
<comment type="caution">
    <text evidence="1">The sequence shown here is derived from an EMBL/GenBank/DDBJ whole genome shotgun (WGS) entry which is preliminary data.</text>
</comment>